<feature type="compositionally biased region" description="Basic and acidic residues" evidence="3">
    <location>
        <begin position="20"/>
        <end position="35"/>
    </location>
</feature>
<dbReference type="Pfam" id="PF05178">
    <property type="entry name" value="Kri1"/>
    <property type="match status" value="1"/>
</dbReference>
<dbReference type="InterPro" id="IPR018034">
    <property type="entry name" value="Kri1"/>
</dbReference>
<evidence type="ECO:0000313" key="6">
    <source>
        <dbReference type="Proteomes" id="UP001187415"/>
    </source>
</evidence>
<dbReference type="EMBL" id="JAUPFM010000013">
    <property type="protein sequence ID" value="KAK2833873.1"/>
    <property type="molecule type" value="Genomic_DNA"/>
</dbReference>
<feature type="region of interest" description="Disordered" evidence="3">
    <location>
        <begin position="20"/>
        <end position="59"/>
    </location>
</feature>
<feature type="compositionally biased region" description="Acidic residues" evidence="3">
    <location>
        <begin position="48"/>
        <end position="58"/>
    </location>
</feature>
<feature type="compositionally biased region" description="Acidic residues" evidence="3">
    <location>
        <begin position="124"/>
        <end position="135"/>
    </location>
</feature>
<accession>A0AA88SJG4</accession>
<protein>
    <recommendedName>
        <fullName evidence="2">Protein KRI1 homolog</fullName>
    </recommendedName>
</protein>
<feature type="compositionally biased region" description="Basic and acidic residues" evidence="3">
    <location>
        <begin position="755"/>
        <end position="764"/>
    </location>
</feature>
<feature type="region of interest" description="Disordered" evidence="3">
    <location>
        <begin position="83"/>
        <end position="105"/>
    </location>
</feature>
<dbReference type="Pfam" id="PF12936">
    <property type="entry name" value="Kri1_C"/>
    <property type="match status" value="1"/>
</dbReference>
<dbReference type="InterPro" id="IPR024626">
    <property type="entry name" value="Kri1-like_C"/>
</dbReference>
<proteinExistence type="inferred from homology"/>
<feature type="region of interest" description="Disordered" evidence="3">
    <location>
        <begin position="295"/>
        <end position="345"/>
    </location>
</feature>
<sequence length="764" mass="90339">MSGKSELTINSQFAQRYEKYRQKEELQRLRDRYGDPADDSDSGPSESSSDDSDVELDPEVERDFYRTLSLLKKKDQKIYEKDAKFYSENASTSDKKPSVSKKAAKPMYLKDYERKVILEKEGKYEDDDDESDDEEVAKRRERAASPSYIQEQKELKESFSKFVQDSDDDDGGEEDGQSQLLTRRIKTQEEMEKEETDYVEWLKGQAELEGLEEVKDMQYLKDYWNDPELDEKERFLRDYVLNKAYMDDDDNDDERIPTYDEVVQDDVEDSEEEGESFLERQENFERSYNFRFEEPDAQQIKTYPRNIATSVRSKDDRRKRKREEVKARKEKEKEQKREQLKQLKNLKRNEIMEKLKTLQELSGNEKLAFSQTDLDGDFDPNQHDQLMQKMFGDEYYGEEEEEKPQFDDDNDDELEEHWNWDTWTGEGREDNYNEEEDGYDAEQPHCEDEDFIMDAEYDPSQHSASKKKKKKERKKMKKEDMPQMGKKRKKSHFADVITKSKPVFDPQEKTFEQYLDEYYKLDYEDIIDDLPCRFRYREVVPNDFGLSTDEILKADDKELNRWCSLKKTCMFRSLKEEMSDLKNYKIKAQNDRKKKDILCSVYLEEDKELAEAKTKMGKKRRDRLRNAEKQGRGAGDGDGASVVDSTEETLVQAIGEAGEEEEEILIPKKKMKKHEEPVVSAEEAADEAGKVINRTERPKWSKRKQKLSGGRLLSGAVGVKIGGRDFSRQRLKAYGLNPKRLYFRQLGRQKRKAQEKKEKQKNKD</sequence>
<evidence type="ECO:0000256" key="1">
    <source>
        <dbReference type="ARBA" id="ARBA00007473"/>
    </source>
</evidence>
<feature type="compositionally biased region" description="Basic and acidic residues" evidence="3">
    <location>
        <begin position="312"/>
        <end position="345"/>
    </location>
</feature>
<evidence type="ECO:0000259" key="4">
    <source>
        <dbReference type="Pfam" id="PF12936"/>
    </source>
</evidence>
<dbReference type="Proteomes" id="UP001187415">
    <property type="component" value="Unassembled WGS sequence"/>
</dbReference>
<comment type="similarity">
    <text evidence="1">Belongs to the KRI1 family.</text>
</comment>
<evidence type="ECO:0000313" key="5">
    <source>
        <dbReference type="EMBL" id="KAK2833873.1"/>
    </source>
</evidence>
<evidence type="ECO:0000256" key="3">
    <source>
        <dbReference type="SAM" id="MobiDB-lite"/>
    </source>
</evidence>
<feature type="region of interest" description="Disordered" evidence="3">
    <location>
        <begin position="670"/>
        <end position="708"/>
    </location>
</feature>
<dbReference type="PANTHER" id="PTHR14490">
    <property type="entry name" value="ZINC FINGER, ZZ TYPE"/>
    <property type="match status" value="1"/>
</dbReference>
<keyword evidence="6" id="KW-1185">Reference proteome</keyword>
<evidence type="ECO:0000256" key="2">
    <source>
        <dbReference type="ARBA" id="ARBA00017294"/>
    </source>
</evidence>
<gene>
    <name evidence="5" type="ORF">Q5P01_017762</name>
</gene>
<organism evidence="5 6">
    <name type="scientific">Channa striata</name>
    <name type="common">Snakehead murrel</name>
    <name type="synonym">Ophicephalus striatus</name>
    <dbReference type="NCBI Taxonomy" id="64152"/>
    <lineage>
        <taxon>Eukaryota</taxon>
        <taxon>Metazoa</taxon>
        <taxon>Chordata</taxon>
        <taxon>Craniata</taxon>
        <taxon>Vertebrata</taxon>
        <taxon>Euteleostomi</taxon>
        <taxon>Actinopterygii</taxon>
        <taxon>Neopterygii</taxon>
        <taxon>Teleostei</taxon>
        <taxon>Neoteleostei</taxon>
        <taxon>Acanthomorphata</taxon>
        <taxon>Anabantaria</taxon>
        <taxon>Anabantiformes</taxon>
        <taxon>Channoidei</taxon>
        <taxon>Channidae</taxon>
        <taxon>Channa</taxon>
    </lineage>
</organism>
<feature type="compositionally biased region" description="Basic and acidic residues" evidence="3">
    <location>
        <begin position="687"/>
        <end position="699"/>
    </location>
</feature>
<dbReference type="AlphaFoldDB" id="A0AA88SJG4"/>
<feature type="compositionally biased region" description="Basic residues" evidence="3">
    <location>
        <begin position="464"/>
        <end position="476"/>
    </location>
</feature>
<feature type="region of interest" description="Disordered" evidence="3">
    <location>
        <begin position="612"/>
        <end position="643"/>
    </location>
</feature>
<dbReference type="GO" id="GO:0030686">
    <property type="term" value="C:90S preribosome"/>
    <property type="evidence" value="ECO:0007669"/>
    <property type="project" value="TreeGrafter"/>
</dbReference>
<dbReference type="GO" id="GO:0005730">
    <property type="term" value="C:nucleolus"/>
    <property type="evidence" value="ECO:0007669"/>
    <property type="project" value="TreeGrafter"/>
</dbReference>
<feature type="region of interest" description="Disordered" evidence="3">
    <location>
        <begin position="745"/>
        <end position="764"/>
    </location>
</feature>
<reference evidence="5" key="1">
    <citation type="submission" date="2023-07" db="EMBL/GenBank/DDBJ databases">
        <title>Chromosome-level Genome Assembly of Striped Snakehead (Channa striata).</title>
        <authorList>
            <person name="Liu H."/>
        </authorList>
    </citation>
    <scope>NUCLEOTIDE SEQUENCE</scope>
    <source>
        <strain evidence="5">Gz</strain>
        <tissue evidence="5">Muscle</tissue>
    </source>
</reference>
<dbReference type="PANTHER" id="PTHR14490:SF5">
    <property type="entry name" value="PROTEIN KRI1 HOMOLOG"/>
    <property type="match status" value="1"/>
</dbReference>
<feature type="region of interest" description="Disordered" evidence="3">
    <location>
        <begin position="396"/>
        <end position="492"/>
    </location>
</feature>
<dbReference type="GO" id="GO:0000447">
    <property type="term" value="P:endonucleolytic cleavage in ITS1 to separate SSU-rRNA from 5.8S rRNA and LSU-rRNA from tricistronic rRNA transcript (SSU-rRNA, 5.8S rRNA, LSU-rRNA)"/>
    <property type="evidence" value="ECO:0007669"/>
    <property type="project" value="TreeGrafter"/>
</dbReference>
<feature type="compositionally biased region" description="Acidic residues" evidence="3">
    <location>
        <begin position="396"/>
        <end position="415"/>
    </location>
</feature>
<feature type="compositionally biased region" description="Acidic residues" evidence="3">
    <location>
        <begin position="447"/>
        <end position="457"/>
    </location>
</feature>
<name>A0AA88SJG4_CHASR</name>
<feature type="compositionally biased region" description="Acidic residues" evidence="3">
    <location>
        <begin position="165"/>
        <end position="176"/>
    </location>
</feature>
<feature type="domain" description="Kri1-like C-terminal" evidence="4">
    <location>
        <begin position="509"/>
        <end position="596"/>
    </location>
</feature>
<feature type="region of interest" description="Disordered" evidence="3">
    <location>
        <begin position="119"/>
        <end position="191"/>
    </location>
</feature>
<comment type="caution">
    <text evidence="5">The sequence shown here is derived from an EMBL/GenBank/DDBJ whole genome shotgun (WGS) entry which is preliminary data.</text>
</comment>